<keyword evidence="5" id="KW-1185">Reference proteome</keyword>
<reference evidence="4 5" key="1">
    <citation type="submission" date="2022-12" db="EMBL/GenBank/DDBJ databases">
        <title>Two new species, Stenotrophomonas aracearum and Stenotrophomonas oahuensis, isolated from Anthurium (Araceae family) in Hawaii.</title>
        <authorList>
            <person name="Chunag S.C."/>
            <person name="Dobhal S."/>
            <person name="Alvarez A."/>
            <person name="Arif M."/>
        </authorList>
    </citation>
    <scope>NUCLEOTIDE SEQUENCE [LARGE SCALE GENOMIC DNA]</scope>
    <source>
        <strain evidence="4 5">A5588</strain>
    </source>
</reference>
<dbReference type="Pfam" id="PF24514">
    <property type="entry name" value="SpaA_4"/>
    <property type="match status" value="1"/>
</dbReference>
<dbReference type="InterPro" id="IPR047589">
    <property type="entry name" value="DUF11_rpt"/>
</dbReference>
<dbReference type="NCBIfam" id="TIGR01451">
    <property type="entry name" value="B_ant_repeat"/>
    <property type="match status" value="1"/>
</dbReference>
<evidence type="ECO:0000313" key="5">
    <source>
        <dbReference type="Proteomes" id="UP001305421"/>
    </source>
</evidence>
<proteinExistence type="predicted"/>
<evidence type="ECO:0008006" key="6">
    <source>
        <dbReference type="Google" id="ProtNLM"/>
    </source>
</evidence>
<feature type="chain" id="PRO_5046173684" description="DUF11 domain-containing protein" evidence="1">
    <location>
        <begin position="32"/>
        <end position="245"/>
    </location>
</feature>
<dbReference type="InterPro" id="IPR001434">
    <property type="entry name" value="OmcB-like_DUF11"/>
</dbReference>
<evidence type="ECO:0000256" key="1">
    <source>
        <dbReference type="SAM" id="SignalP"/>
    </source>
</evidence>
<organism evidence="4 5">
    <name type="scientific">Stenotrophomonas aracearum</name>
    <dbReference type="NCBI Taxonomy" id="3003272"/>
    <lineage>
        <taxon>Bacteria</taxon>
        <taxon>Pseudomonadati</taxon>
        <taxon>Pseudomonadota</taxon>
        <taxon>Gammaproteobacteria</taxon>
        <taxon>Lysobacterales</taxon>
        <taxon>Lysobacteraceae</taxon>
        <taxon>Stenotrophomonas</taxon>
    </lineage>
</organism>
<feature type="signal peptide" evidence="1">
    <location>
        <begin position="1"/>
        <end position="31"/>
    </location>
</feature>
<dbReference type="EMBL" id="CP115543">
    <property type="protein sequence ID" value="WNH47078.1"/>
    <property type="molecule type" value="Genomic_DNA"/>
</dbReference>
<feature type="domain" description="SpaA-like prealbumin fold" evidence="3">
    <location>
        <begin position="34"/>
        <end position="142"/>
    </location>
</feature>
<dbReference type="InterPro" id="IPR013783">
    <property type="entry name" value="Ig-like_fold"/>
</dbReference>
<dbReference type="InterPro" id="IPR055371">
    <property type="entry name" value="SpaA_PFL_dom_4"/>
</dbReference>
<evidence type="ECO:0000259" key="3">
    <source>
        <dbReference type="Pfam" id="PF24514"/>
    </source>
</evidence>
<accession>A0ABY9Y9J8</accession>
<dbReference type="Proteomes" id="UP001305421">
    <property type="component" value="Chromosome"/>
</dbReference>
<gene>
    <name evidence="4" type="ORF">PDM28_10175</name>
</gene>
<protein>
    <recommendedName>
        <fullName evidence="6">DUF11 domain-containing protein</fullName>
    </recommendedName>
</protein>
<dbReference type="RefSeq" id="WP_311181858.1">
    <property type="nucleotide sequence ID" value="NZ_CP115543.1"/>
</dbReference>
<evidence type="ECO:0000259" key="2">
    <source>
        <dbReference type="Pfam" id="PF01345"/>
    </source>
</evidence>
<name>A0ABY9Y9J8_9GAMM</name>
<keyword evidence="1" id="KW-0732">Signal</keyword>
<feature type="domain" description="DUF11" evidence="2">
    <location>
        <begin position="147"/>
        <end position="244"/>
    </location>
</feature>
<dbReference type="Pfam" id="PF01345">
    <property type="entry name" value="DUF11"/>
    <property type="match status" value="1"/>
</dbReference>
<dbReference type="Gene3D" id="2.60.40.10">
    <property type="entry name" value="Immunoglobulins"/>
    <property type="match status" value="1"/>
</dbReference>
<sequence length="245" mass="23624">MATLRLHRAAARCGIPLAAMLGLAVAGQAAAQTVQLAASTDVGSGTFVYSSSNLTPATDSITTTGGGAVTTSPLIANVGTAAQPVVITQQNDPDALYAPTSASCVDTNGGPGGIGSLSGNTLTIAATDLAGEPDLLCTFVNVQQTVDLAISKSASPATAVASGGTVTYTLVASNVGTATVSNAVVNDTPGAGLSCTTPATCTANGGTCPTGLPSGDAFTGVTIPSLPGNSSVTFTLQCTVTATGQ</sequence>
<evidence type="ECO:0000313" key="4">
    <source>
        <dbReference type="EMBL" id="WNH47078.1"/>
    </source>
</evidence>